<reference evidence="1 2" key="1">
    <citation type="submission" date="2024-05" db="EMBL/GenBank/DDBJ databases">
        <title>Haplotype-resolved chromosome-level genome assembly of Huyou (Citrus changshanensis).</title>
        <authorList>
            <person name="Miao C."/>
            <person name="Chen W."/>
            <person name="Wu Y."/>
            <person name="Wang L."/>
            <person name="Zhao S."/>
            <person name="Grierson D."/>
            <person name="Xu C."/>
            <person name="Chen K."/>
        </authorList>
    </citation>
    <scope>NUCLEOTIDE SEQUENCE [LARGE SCALE GENOMIC DNA]</scope>
    <source>
        <strain evidence="1">01-14</strain>
        <tissue evidence="1">Leaf</tissue>
    </source>
</reference>
<proteinExistence type="predicted"/>
<name>A0AAP0QKB1_9ROSI</name>
<comment type="caution">
    <text evidence="1">The sequence shown here is derived from an EMBL/GenBank/DDBJ whole genome shotgun (WGS) entry which is preliminary data.</text>
</comment>
<keyword evidence="2" id="KW-1185">Reference proteome</keyword>
<evidence type="ECO:0000313" key="2">
    <source>
        <dbReference type="Proteomes" id="UP001428341"/>
    </source>
</evidence>
<protein>
    <submittedName>
        <fullName evidence="1">Uncharacterized protein</fullName>
    </submittedName>
</protein>
<dbReference type="AlphaFoldDB" id="A0AAP0QKB1"/>
<dbReference type="Proteomes" id="UP001428341">
    <property type="component" value="Unassembled WGS sequence"/>
</dbReference>
<sequence length="75" mass="8291">MECTAESARVAWVLLSIAMKIKFDSEHVRPVKVTLCGYALSMATNALSSNIAHVFDLPMTTTKIHRFGRIKPTPS</sequence>
<dbReference type="EMBL" id="JBCGBO010000005">
    <property type="protein sequence ID" value="KAK9198726.1"/>
    <property type="molecule type" value="Genomic_DNA"/>
</dbReference>
<organism evidence="1 2">
    <name type="scientific">Citrus x changshan-huyou</name>
    <dbReference type="NCBI Taxonomy" id="2935761"/>
    <lineage>
        <taxon>Eukaryota</taxon>
        <taxon>Viridiplantae</taxon>
        <taxon>Streptophyta</taxon>
        <taxon>Embryophyta</taxon>
        <taxon>Tracheophyta</taxon>
        <taxon>Spermatophyta</taxon>
        <taxon>Magnoliopsida</taxon>
        <taxon>eudicotyledons</taxon>
        <taxon>Gunneridae</taxon>
        <taxon>Pentapetalae</taxon>
        <taxon>rosids</taxon>
        <taxon>malvids</taxon>
        <taxon>Sapindales</taxon>
        <taxon>Rutaceae</taxon>
        <taxon>Aurantioideae</taxon>
        <taxon>Citrus</taxon>
    </lineage>
</organism>
<accession>A0AAP0QKB1</accession>
<evidence type="ECO:0000313" key="1">
    <source>
        <dbReference type="EMBL" id="KAK9198726.1"/>
    </source>
</evidence>
<gene>
    <name evidence="1" type="ORF">WN944_013912</name>
</gene>